<dbReference type="InterPro" id="IPR008271">
    <property type="entry name" value="Ser/Thr_kinase_AS"/>
</dbReference>
<evidence type="ECO:0000256" key="2">
    <source>
        <dbReference type="ARBA" id="ARBA00022840"/>
    </source>
</evidence>
<sequence length="888" mass="101728">MVSIPIPYPFSTAVVGLPRKKGPLIQCIIVHKKLERFRKLIQGKDINGLYPSEVWEDDVTLLTAAVICNNEEICSYLIKESADPNKLSTNRLAPLHYAGCTRGVSLSIVKRLLAAKADPDGRDLQIFTPLQYAVDHNRDDIVKALLETGASASRNYGGNPVLDKKMDDMIHRLSSQNEDFEKVQIFFSFSCDISKKQQTEVFAIYKEHFLKEHPFTHTLLFEEYFSCVIGVDAKKYQQSAIKWLKDTKSADKYIEDIIKRFPRILKHFLLIAFNCLNAVLRVSEKISHQVFNDLLPVLTNSVQPFGNAHGDRVNQLILRILDVMMQKNYKQKLNISHSVYENVCNGLMPLTKANSSQISLVTYGVFAQINDFAPGIVGKCGLSSVPESILNDAEILMDETMKEKLKNLNTSLGDPSSFSAVDRLCEENAVSPSIRKQKKKKKNLKKLESQVGEKEDEEKQSFPDTMTSIEETKSSVQPFTPPVENPPAERSWYSISQRWKERFQKLSIIDANQTYKIKNLTLVLSDEFKIAKGSDGTEVFLGLKDDSTEVAVKRMIRSNYRFLKNEVECLRLPELDDPSIVRYIDFAEDDNFGYLILQLCEYTLEEYIQDHLPDHSSVVLKKLVREVLCILHRDIKPQNVLIDFTGKAKLADFGISRRLKQSETTLQTRPAGTKFWKAKEAIDEKSNRGYKRSSDIQVAGMLVYYILSSGHHPFCEGPYCEVNILEGKYKLEHLDDDVAKDLVEWMINEDPGKRPTVEQTLAHPFFWNDERKVEYLKTMGNQKEAENCRNADEELLRAIEECTEGKTFSKWKTKFPPELIQKLDGKKKPYPENTLGLLRFIRNLYQHYLQDTANINIMTLFPDLFGSMYMFAKKAGWHSRFDFSSPNI</sequence>
<dbReference type="InterPro" id="IPR000719">
    <property type="entry name" value="Prot_kinase_dom"/>
</dbReference>
<dbReference type="GO" id="GO:0036498">
    <property type="term" value="P:IRE1-mediated unfolded protein response"/>
    <property type="evidence" value="ECO:0007669"/>
    <property type="project" value="TreeGrafter"/>
</dbReference>
<dbReference type="Gene3D" id="1.20.1440.180">
    <property type="entry name" value="KEN domain"/>
    <property type="match status" value="1"/>
</dbReference>
<comment type="caution">
    <text evidence="7">The sequence shown here is derived from an EMBL/GenBank/DDBJ whole genome shotgun (WGS) entry which is preliminary data.</text>
</comment>
<dbReference type="Gene3D" id="1.10.510.10">
    <property type="entry name" value="Transferase(Phosphotransferase) domain 1"/>
    <property type="match status" value="1"/>
</dbReference>
<dbReference type="GO" id="GO:0051082">
    <property type="term" value="F:unfolded protein binding"/>
    <property type="evidence" value="ECO:0007669"/>
    <property type="project" value="TreeGrafter"/>
</dbReference>
<evidence type="ECO:0000256" key="4">
    <source>
        <dbReference type="SAM" id="MobiDB-lite"/>
    </source>
</evidence>
<dbReference type="InterPro" id="IPR045133">
    <property type="entry name" value="IRE1/2-like"/>
</dbReference>
<feature type="compositionally biased region" description="Basic residues" evidence="4">
    <location>
        <begin position="435"/>
        <end position="444"/>
    </location>
</feature>
<dbReference type="Pfam" id="PF00069">
    <property type="entry name" value="Pkinase"/>
    <property type="match status" value="1"/>
</dbReference>
<protein>
    <submittedName>
        <fullName evidence="7">Uncharacterized protein</fullName>
    </submittedName>
</protein>
<dbReference type="GO" id="GO:0004674">
    <property type="term" value="F:protein serine/threonine kinase activity"/>
    <property type="evidence" value="ECO:0007669"/>
    <property type="project" value="InterPro"/>
</dbReference>
<evidence type="ECO:0000313" key="7">
    <source>
        <dbReference type="EMBL" id="KAI7813932.1"/>
    </source>
</evidence>
<dbReference type="Pfam" id="PF00023">
    <property type="entry name" value="Ank"/>
    <property type="match status" value="1"/>
</dbReference>
<dbReference type="InterPro" id="IPR010513">
    <property type="entry name" value="KEN_dom"/>
</dbReference>
<keyword evidence="1" id="KW-0547">Nucleotide-binding</keyword>
<dbReference type="PANTHER" id="PTHR13954">
    <property type="entry name" value="IRE1-RELATED"/>
    <property type="match status" value="1"/>
</dbReference>
<dbReference type="GO" id="GO:0070059">
    <property type="term" value="P:intrinsic apoptotic signaling pathway in response to endoplasmic reticulum stress"/>
    <property type="evidence" value="ECO:0007669"/>
    <property type="project" value="TreeGrafter"/>
</dbReference>
<dbReference type="AlphaFoldDB" id="A0A9W7X3J6"/>
<dbReference type="InterPro" id="IPR038357">
    <property type="entry name" value="KEN_sf"/>
</dbReference>
<evidence type="ECO:0000256" key="3">
    <source>
        <dbReference type="PROSITE-ProRule" id="PRU00023"/>
    </source>
</evidence>
<dbReference type="GO" id="GO:0005524">
    <property type="term" value="F:ATP binding"/>
    <property type="evidence" value="ECO:0007669"/>
    <property type="project" value="UniProtKB-KW"/>
</dbReference>
<evidence type="ECO:0000256" key="1">
    <source>
        <dbReference type="ARBA" id="ARBA00022741"/>
    </source>
</evidence>
<dbReference type="Gene3D" id="1.25.40.20">
    <property type="entry name" value="Ankyrin repeat-containing domain"/>
    <property type="match status" value="1"/>
</dbReference>
<dbReference type="Pfam" id="PF12796">
    <property type="entry name" value="Ank_2"/>
    <property type="match status" value="1"/>
</dbReference>
<dbReference type="InterPro" id="IPR011009">
    <property type="entry name" value="Kinase-like_dom_sf"/>
</dbReference>
<feature type="compositionally biased region" description="Basic and acidic residues" evidence="4">
    <location>
        <begin position="445"/>
        <end position="461"/>
    </location>
</feature>
<dbReference type="PROSITE" id="PS51392">
    <property type="entry name" value="KEN"/>
    <property type="match status" value="1"/>
</dbReference>
<evidence type="ECO:0000259" key="6">
    <source>
        <dbReference type="PROSITE" id="PS51392"/>
    </source>
</evidence>
<dbReference type="PANTHER" id="PTHR13954:SF28">
    <property type="match status" value="1"/>
</dbReference>
<dbReference type="PROSITE" id="PS50297">
    <property type="entry name" value="ANK_REP_REGION"/>
    <property type="match status" value="1"/>
</dbReference>
<dbReference type="InterPro" id="IPR036770">
    <property type="entry name" value="Ankyrin_rpt-contain_sf"/>
</dbReference>
<keyword evidence="8" id="KW-1185">Reference proteome</keyword>
<dbReference type="PROSITE" id="PS50088">
    <property type="entry name" value="ANK_REPEAT"/>
    <property type="match status" value="1"/>
</dbReference>
<dbReference type="GO" id="GO:1990604">
    <property type="term" value="C:IRE1-TRAF2-ASK1 complex"/>
    <property type="evidence" value="ECO:0007669"/>
    <property type="project" value="TreeGrafter"/>
</dbReference>
<accession>A0A9W7X3J6</accession>
<reference evidence="7" key="1">
    <citation type="submission" date="2021-02" db="EMBL/GenBank/DDBJ databases">
        <title>Comparative genomics reveals that relaxation of natural selection precedes convergent phenotypic evolution of cavefish.</title>
        <authorList>
            <person name="Peng Z."/>
        </authorList>
    </citation>
    <scope>NUCLEOTIDE SEQUENCE</scope>
    <source>
        <tissue evidence="7">Muscle</tissue>
    </source>
</reference>
<feature type="compositionally biased region" description="Polar residues" evidence="4">
    <location>
        <begin position="462"/>
        <end position="478"/>
    </location>
</feature>
<dbReference type="SMART" id="SM00248">
    <property type="entry name" value="ANK"/>
    <property type="match status" value="3"/>
</dbReference>
<dbReference type="GO" id="GO:0004521">
    <property type="term" value="F:RNA endonuclease activity"/>
    <property type="evidence" value="ECO:0007669"/>
    <property type="project" value="InterPro"/>
</dbReference>
<dbReference type="Pfam" id="PF06479">
    <property type="entry name" value="Ribonuc_2-5A"/>
    <property type="match status" value="1"/>
</dbReference>
<dbReference type="PROSITE" id="PS50011">
    <property type="entry name" value="PROTEIN_KINASE_DOM"/>
    <property type="match status" value="1"/>
</dbReference>
<dbReference type="SMART" id="SM00220">
    <property type="entry name" value="S_TKc"/>
    <property type="match status" value="1"/>
</dbReference>
<gene>
    <name evidence="7" type="ORF">IRJ41_004696</name>
</gene>
<dbReference type="GO" id="GO:0006397">
    <property type="term" value="P:mRNA processing"/>
    <property type="evidence" value="ECO:0007669"/>
    <property type="project" value="InterPro"/>
</dbReference>
<dbReference type="SUPFAM" id="SSF48403">
    <property type="entry name" value="Ankyrin repeat"/>
    <property type="match status" value="1"/>
</dbReference>
<dbReference type="PROSITE" id="PS00108">
    <property type="entry name" value="PROTEIN_KINASE_ST"/>
    <property type="match status" value="1"/>
</dbReference>
<proteinExistence type="predicted"/>
<dbReference type="InterPro" id="IPR002110">
    <property type="entry name" value="Ankyrin_rpt"/>
</dbReference>
<feature type="region of interest" description="Disordered" evidence="4">
    <location>
        <begin position="435"/>
        <end position="489"/>
    </location>
</feature>
<evidence type="ECO:0000259" key="5">
    <source>
        <dbReference type="PROSITE" id="PS50011"/>
    </source>
</evidence>
<organism evidence="7 8">
    <name type="scientific">Triplophysa rosa</name>
    <name type="common">Cave loach</name>
    <dbReference type="NCBI Taxonomy" id="992332"/>
    <lineage>
        <taxon>Eukaryota</taxon>
        <taxon>Metazoa</taxon>
        <taxon>Chordata</taxon>
        <taxon>Craniata</taxon>
        <taxon>Vertebrata</taxon>
        <taxon>Euteleostomi</taxon>
        <taxon>Actinopterygii</taxon>
        <taxon>Neopterygii</taxon>
        <taxon>Teleostei</taxon>
        <taxon>Ostariophysi</taxon>
        <taxon>Cypriniformes</taxon>
        <taxon>Nemacheilidae</taxon>
        <taxon>Triplophysa</taxon>
    </lineage>
</organism>
<name>A0A9W7X3J6_TRIRA</name>
<feature type="domain" description="KEN" evidence="6">
    <location>
        <begin position="769"/>
        <end position="888"/>
    </location>
</feature>
<dbReference type="Proteomes" id="UP001059041">
    <property type="component" value="Linkage Group LG1"/>
</dbReference>
<feature type="domain" description="Protein kinase" evidence="5">
    <location>
        <begin position="524"/>
        <end position="766"/>
    </location>
</feature>
<feature type="repeat" description="ANK" evidence="3">
    <location>
        <begin position="125"/>
        <end position="157"/>
    </location>
</feature>
<keyword evidence="2" id="KW-0067">ATP-binding</keyword>
<dbReference type="SUPFAM" id="SSF56112">
    <property type="entry name" value="Protein kinase-like (PK-like)"/>
    <property type="match status" value="1"/>
</dbReference>
<dbReference type="EMBL" id="JAFHDT010000001">
    <property type="protein sequence ID" value="KAI7813932.1"/>
    <property type="molecule type" value="Genomic_DNA"/>
</dbReference>
<keyword evidence="3" id="KW-0040">ANK repeat</keyword>
<evidence type="ECO:0000313" key="8">
    <source>
        <dbReference type="Proteomes" id="UP001059041"/>
    </source>
</evidence>